<dbReference type="EMBL" id="SWLB01000009">
    <property type="protein sequence ID" value="KAF3334565.1"/>
    <property type="molecule type" value="Genomic_DNA"/>
</dbReference>
<sequence length="77" mass="8599">MEVAEQRLRKDKWHRPAVTRSTLVRIPLQGPPPPVLLLSLRAGAEEEKDDEITGVLISSRRISFVALSDAVRLVVSK</sequence>
<name>A0A833QUH7_9POAL</name>
<gene>
    <name evidence="1" type="ORF">FCM35_KLT21169</name>
</gene>
<evidence type="ECO:0000313" key="2">
    <source>
        <dbReference type="Proteomes" id="UP000623129"/>
    </source>
</evidence>
<evidence type="ECO:0000313" key="1">
    <source>
        <dbReference type="EMBL" id="KAF3334565.1"/>
    </source>
</evidence>
<keyword evidence="2" id="KW-1185">Reference proteome</keyword>
<dbReference type="Proteomes" id="UP000623129">
    <property type="component" value="Unassembled WGS sequence"/>
</dbReference>
<reference evidence="1" key="1">
    <citation type="submission" date="2020-01" db="EMBL/GenBank/DDBJ databases">
        <title>Genome sequence of Kobresia littledalei, the first chromosome-level genome in the family Cyperaceae.</title>
        <authorList>
            <person name="Qu G."/>
        </authorList>
    </citation>
    <scope>NUCLEOTIDE SEQUENCE</scope>
    <source>
        <strain evidence="1">C.B.Clarke</strain>
        <tissue evidence="1">Leaf</tissue>
    </source>
</reference>
<protein>
    <submittedName>
        <fullName evidence="1">Uncharacterized protein</fullName>
    </submittedName>
</protein>
<organism evidence="1 2">
    <name type="scientific">Carex littledalei</name>
    <dbReference type="NCBI Taxonomy" id="544730"/>
    <lineage>
        <taxon>Eukaryota</taxon>
        <taxon>Viridiplantae</taxon>
        <taxon>Streptophyta</taxon>
        <taxon>Embryophyta</taxon>
        <taxon>Tracheophyta</taxon>
        <taxon>Spermatophyta</taxon>
        <taxon>Magnoliopsida</taxon>
        <taxon>Liliopsida</taxon>
        <taxon>Poales</taxon>
        <taxon>Cyperaceae</taxon>
        <taxon>Cyperoideae</taxon>
        <taxon>Cariceae</taxon>
        <taxon>Carex</taxon>
        <taxon>Carex subgen. Euthyceras</taxon>
    </lineage>
</organism>
<dbReference type="AlphaFoldDB" id="A0A833QUH7"/>
<comment type="caution">
    <text evidence="1">The sequence shown here is derived from an EMBL/GenBank/DDBJ whole genome shotgun (WGS) entry which is preliminary data.</text>
</comment>
<accession>A0A833QUH7</accession>
<proteinExistence type="predicted"/>